<feature type="transmembrane region" description="Helical" evidence="1">
    <location>
        <begin position="42"/>
        <end position="64"/>
    </location>
</feature>
<name>A0A0B8PIW3_9VIBR</name>
<keyword evidence="1" id="KW-0812">Transmembrane</keyword>
<evidence type="ECO:0000313" key="2">
    <source>
        <dbReference type="EMBL" id="GAM62983.1"/>
    </source>
</evidence>
<protein>
    <submittedName>
        <fullName evidence="2">Cobalt-zinc-cadmium resistance protein CzcA</fullName>
    </submittedName>
</protein>
<dbReference type="EMBL" id="BBSA01000007">
    <property type="protein sequence ID" value="GAM62983.1"/>
    <property type="molecule type" value="Genomic_DNA"/>
</dbReference>
<dbReference type="AlphaFoldDB" id="A0A0B8PIW3"/>
<proteinExistence type="predicted"/>
<reference evidence="2 3" key="1">
    <citation type="submission" date="2015-01" db="EMBL/GenBank/DDBJ databases">
        <title>Vibrio sp. C5 JCM 19232 whole genome shotgun sequence.</title>
        <authorList>
            <person name="Sawabe T."/>
            <person name="Meirelles P."/>
            <person name="Feng G."/>
            <person name="Sayaka M."/>
            <person name="Hattori M."/>
            <person name="Ohkuma M."/>
        </authorList>
    </citation>
    <scope>NUCLEOTIDE SEQUENCE [LARGE SCALE GENOMIC DNA]</scope>
    <source>
        <strain evidence="2 3">JCM19232</strain>
    </source>
</reference>
<reference evidence="2 3" key="2">
    <citation type="submission" date="2015-01" db="EMBL/GenBank/DDBJ databases">
        <authorList>
            <consortium name="NBRP consortium"/>
            <person name="Sawabe T."/>
            <person name="Meirelles P."/>
            <person name="Feng G."/>
            <person name="Sayaka M."/>
            <person name="Hattori M."/>
            <person name="Ohkuma M."/>
        </authorList>
    </citation>
    <scope>NUCLEOTIDE SEQUENCE [LARGE SCALE GENOMIC DNA]</scope>
    <source>
        <strain evidence="2 3">JCM19232</strain>
    </source>
</reference>
<evidence type="ECO:0000313" key="3">
    <source>
        <dbReference type="Proteomes" id="UP000031670"/>
    </source>
</evidence>
<dbReference type="Gene3D" id="1.20.1640.10">
    <property type="entry name" value="Multidrug efflux transporter AcrB transmembrane domain"/>
    <property type="match status" value="1"/>
</dbReference>
<gene>
    <name evidence="2" type="ORF">JCM19232_4660</name>
</gene>
<dbReference type="SUPFAM" id="SSF82866">
    <property type="entry name" value="Multidrug efflux transporter AcrB transmembrane domain"/>
    <property type="match status" value="1"/>
</dbReference>
<keyword evidence="1" id="KW-1133">Transmembrane helix</keyword>
<dbReference type="Proteomes" id="UP000031670">
    <property type="component" value="Unassembled WGS sequence"/>
</dbReference>
<accession>A0A0B8PIW3</accession>
<feature type="transmembrane region" description="Helical" evidence="1">
    <location>
        <begin position="12"/>
        <end position="36"/>
    </location>
</feature>
<evidence type="ECO:0000256" key="1">
    <source>
        <dbReference type="SAM" id="Phobius"/>
    </source>
</evidence>
<comment type="caution">
    <text evidence="2">The sequence shown here is derived from an EMBL/GenBank/DDBJ whole genome shotgun (WGS) entry which is preliminary data.</text>
</comment>
<keyword evidence="1" id="KW-0472">Membrane</keyword>
<organism evidence="2 3">
    <name type="scientific">Vibrio ishigakensis</name>
    <dbReference type="NCBI Taxonomy" id="1481914"/>
    <lineage>
        <taxon>Bacteria</taxon>
        <taxon>Pseudomonadati</taxon>
        <taxon>Pseudomonadota</taxon>
        <taxon>Gammaproteobacteria</taxon>
        <taxon>Vibrionales</taxon>
        <taxon>Vibrionaceae</taxon>
        <taxon>Vibrio</taxon>
    </lineage>
</organism>
<sequence>MILVVVVSFNSFRLSSIIFSVAGLASGLGLLSVYLFNYPFGFTVIIAILGIIGLAINAAIVILAELKASPQAMLGDQDAS</sequence>